<feature type="repeat" description="PPR" evidence="3">
    <location>
        <begin position="201"/>
        <end position="235"/>
    </location>
</feature>
<dbReference type="InterPro" id="IPR002885">
    <property type="entry name" value="PPR_rpt"/>
</dbReference>
<reference evidence="4 5" key="1">
    <citation type="submission" date="2017-09" db="EMBL/GenBank/DDBJ databases">
        <title>WGS assembly of Aquilegia coerulea Goldsmith.</title>
        <authorList>
            <person name="Hodges S."/>
            <person name="Kramer E."/>
            <person name="Nordborg M."/>
            <person name="Tomkins J."/>
            <person name="Borevitz J."/>
            <person name="Derieg N."/>
            <person name="Yan J."/>
            <person name="Mihaltcheva S."/>
            <person name="Hayes R.D."/>
            <person name="Rokhsar D."/>
        </authorList>
    </citation>
    <scope>NUCLEOTIDE SEQUENCE [LARGE SCALE GENOMIC DNA]</scope>
    <source>
        <strain evidence="5">cv. Goldsmith</strain>
    </source>
</reference>
<dbReference type="Pfam" id="PF13041">
    <property type="entry name" value="PPR_2"/>
    <property type="match status" value="1"/>
</dbReference>
<proteinExistence type="inferred from homology"/>
<dbReference type="NCBIfam" id="TIGR00756">
    <property type="entry name" value="PPR"/>
    <property type="match status" value="5"/>
</dbReference>
<feature type="repeat" description="PPR" evidence="3">
    <location>
        <begin position="448"/>
        <end position="478"/>
    </location>
</feature>
<dbReference type="PROSITE" id="PS51375">
    <property type="entry name" value="PPR"/>
    <property type="match status" value="5"/>
</dbReference>
<dbReference type="Proteomes" id="UP000230069">
    <property type="component" value="Unassembled WGS sequence"/>
</dbReference>
<protein>
    <recommendedName>
        <fullName evidence="6">Pentacotripeptide-repeat region of PRORP domain-containing protein</fullName>
    </recommendedName>
</protein>
<evidence type="ECO:0000256" key="1">
    <source>
        <dbReference type="ARBA" id="ARBA00007626"/>
    </source>
</evidence>
<dbReference type="STRING" id="218851.A0A2G5E4P7"/>
<accession>A0A2G5E4P7</accession>
<sequence length="529" mass="59972">RSTIVLPNLNLSSSRLLTTIHYNQQAIANSTHLAIRTNELELFSSFNSPTEDAIINMRNVLNFCNFGYTPRRFDSFIGVHSVSIVIDSMIKTCNGNVEYEGMVCNVVLECYSKYGLVFDGLEIFRRIVEFKIYPISIHGCNKLLDALQRKNEIKLGWCFCGLIVRYGVSMDMFTWSLIARLLCKEGKVENAVKLLNSGFSSDVIYDLVIQSYCQMGDFVNAVDYLNEMYCKNFTPGFRIYSVVLDGACKFDDVGVVEMIMRDMVVKELLPAISFSDYNLVIQKFCEFGRSYAAEMLFERALKEKSGVHNDSYGCMLRVLCKEGRVKEARRVYAMINEKGVSLSRSSYCAFADAICKEEPSEEVDKLLKDIISRGFVPNGPELSKVIADHCRQGRWKEAEGLLNVILEKGMLPDLFSCSSLVEYYCANGQVNLAIALNDRIQKLGGTLDVTTYNILLIGLFKERKTGEAIQVFDYMRSLNVGSSTSFSIMIIGLCHEREMRKAMKIHDEMLNARLKPDKATYKRLISKFS</sequence>
<dbReference type="AlphaFoldDB" id="A0A2G5E4P7"/>
<dbReference type="OrthoDB" id="747253at2759"/>
<dbReference type="Pfam" id="PF01535">
    <property type="entry name" value="PPR"/>
    <property type="match status" value="6"/>
</dbReference>
<comment type="similarity">
    <text evidence="1">Belongs to the PPR family. P subfamily.</text>
</comment>
<dbReference type="InterPro" id="IPR011990">
    <property type="entry name" value="TPR-like_helical_dom_sf"/>
</dbReference>
<organism evidence="4 5">
    <name type="scientific">Aquilegia coerulea</name>
    <name type="common">Rocky mountain columbine</name>
    <dbReference type="NCBI Taxonomy" id="218851"/>
    <lineage>
        <taxon>Eukaryota</taxon>
        <taxon>Viridiplantae</taxon>
        <taxon>Streptophyta</taxon>
        <taxon>Embryophyta</taxon>
        <taxon>Tracheophyta</taxon>
        <taxon>Spermatophyta</taxon>
        <taxon>Magnoliopsida</taxon>
        <taxon>Ranunculales</taxon>
        <taxon>Ranunculaceae</taxon>
        <taxon>Thalictroideae</taxon>
        <taxon>Aquilegia</taxon>
    </lineage>
</organism>
<dbReference type="Gene3D" id="1.25.40.10">
    <property type="entry name" value="Tetratricopeptide repeat domain"/>
    <property type="match status" value="5"/>
</dbReference>
<feature type="repeat" description="PPR" evidence="3">
    <location>
        <begin position="482"/>
        <end position="516"/>
    </location>
</feature>
<evidence type="ECO:0000313" key="5">
    <source>
        <dbReference type="Proteomes" id="UP000230069"/>
    </source>
</evidence>
<evidence type="ECO:0008006" key="6">
    <source>
        <dbReference type="Google" id="ProtNLM"/>
    </source>
</evidence>
<name>A0A2G5E4P7_AQUCA</name>
<evidence type="ECO:0000256" key="2">
    <source>
        <dbReference type="ARBA" id="ARBA00022737"/>
    </source>
</evidence>
<feature type="non-terminal residue" evidence="4">
    <location>
        <position position="1"/>
    </location>
</feature>
<keyword evidence="5" id="KW-1185">Reference proteome</keyword>
<feature type="repeat" description="PPR" evidence="3">
    <location>
        <begin position="378"/>
        <end position="412"/>
    </location>
</feature>
<evidence type="ECO:0000313" key="4">
    <source>
        <dbReference type="EMBL" id="PIA50709.1"/>
    </source>
</evidence>
<dbReference type="FunCoup" id="A0A2G5E4P7">
    <property type="interactions" value="129"/>
</dbReference>
<keyword evidence="2" id="KW-0677">Repeat</keyword>
<evidence type="ECO:0000256" key="3">
    <source>
        <dbReference type="PROSITE-ProRule" id="PRU00708"/>
    </source>
</evidence>
<dbReference type="InParanoid" id="A0A2G5E4P7"/>
<dbReference type="EMBL" id="KZ305029">
    <property type="protein sequence ID" value="PIA50709.1"/>
    <property type="molecule type" value="Genomic_DNA"/>
</dbReference>
<dbReference type="PANTHER" id="PTHR47941">
    <property type="entry name" value="PENTATRICOPEPTIDE REPEAT-CONTAINING PROTEIN 3, MITOCHONDRIAL"/>
    <property type="match status" value="1"/>
</dbReference>
<feature type="repeat" description="PPR" evidence="3">
    <location>
        <begin position="308"/>
        <end position="342"/>
    </location>
</feature>
<gene>
    <name evidence="4" type="ORF">AQUCO_01200138v1</name>
</gene>